<dbReference type="AlphaFoldDB" id="A0A438EM75"/>
<dbReference type="PANTHER" id="PTHR31499">
    <property type="entry name" value="MYB FAMILY TRANSCRIPTION FACTOR PHL11"/>
    <property type="match status" value="1"/>
</dbReference>
<keyword evidence="4" id="KW-0539">Nucleus</keyword>
<evidence type="ECO:0000256" key="1">
    <source>
        <dbReference type="ARBA" id="ARBA00004123"/>
    </source>
</evidence>
<dbReference type="NCBIfam" id="TIGR01557">
    <property type="entry name" value="myb_SHAQKYF"/>
    <property type="match status" value="1"/>
</dbReference>
<dbReference type="EMBL" id="QGNW01001243">
    <property type="protein sequence ID" value="RVW48792.1"/>
    <property type="molecule type" value="Genomic_DNA"/>
</dbReference>
<dbReference type="Gene3D" id="1.10.10.60">
    <property type="entry name" value="Homeodomain-like"/>
    <property type="match status" value="1"/>
</dbReference>
<evidence type="ECO:0000259" key="5">
    <source>
        <dbReference type="PROSITE" id="PS51294"/>
    </source>
</evidence>
<dbReference type="Pfam" id="PF00249">
    <property type="entry name" value="Myb_DNA-binding"/>
    <property type="match status" value="1"/>
</dbReference>
<dbReference type="PANTHER" id="PTHR31499:SF2">
    <property type="entry name" value="MYB-RELATED PROTEIN 2"/>
    <property type="match status" value="1"/>
</dbReference>
<dbReference type="InterPro" id="IPR001005">
    <property type="entry name" value="SANT/Myb"/>
</dbReference>
<feature type="domain" description="HTH myb-type" evidence="5">
    <location>
        <begin position="18"/>
        <end position="78"/>
    </location>
</feature>
<comment type="caution">
    <text evidence="6">The sequence shown here is derived from an EMBL/GenBank/DDBJ whole genome shotgun (WGS) entry which is preliminary data.</text>
</comment>
<evidence type="ECO:0000313" key="7">
    <source>
        <dbReference type="Proteomes" id="UP000288805"/>
    </source>
</evidence>
<name>A0A438EM75_VITVI</name>
<accession>A0A438EM75</accession>
<keyword evidence="3" id="KW-0804">Transcription</keyword>
<sequence>MNQNRRHNQGNTGPVLLADSKPRLKWTPELHERFMEAVNQLGGAYKATPKTIMKQMGIQGITLNHIKSHLQKYRMSEHFLGQASTENTRNVTGDRRFEANGESIYKIPLGSHTNKSLQKSTALQMLIEVPRRPHEQLEFPEEEEPHSMVQQHLQVQVESQEKYSHAIFKGVHRTLGRENPSLEGGKGARDQPSRLVFKIPDRYQDALHPKFTELPGLCAEETQMNHFPNFSKNSCPTLFEEYQSDKKMHHNIVHLEAYHHDVPLAPKDVGKWRTSD</sequence>
<protein>
    <submittedName>
        <fullName evidence="6">Myb-related protein 2</fullName>
    </submittedName>
</protein>
<evidence type="ECO:0000256" key="2">
    <source>
        <dbReference type="ARBA" id="ARBA00023015"/>
    </source>
</evidence>
<proteinExistence type="predicted"/>
<dbReference type="InterPro" id="IPR006447">
    <property type="entry name" value="Myb_dom_plants"/>
</dbReference>
<dbReference type="FunFam" id="1.10.10.60:FF:000002">
    <property type="entry name" value="Myb family transcription factor"/>
    <property type="match status" value="1"/>
</dbReference>
<dbReference type="GO" id="GO:0003700">
    <property type="term" value="F:DNA-binding transcription factor activity"/>
    <property type="evidence" value="ECO:0007669"/>
    <property type="project" value="InterPro"/>
</dbReference>
<dbReference type="PROSITE" id="PS51294">
    <property type="entry name" value="HTH_MYB"/>
    <property type="match status" value="1"/>
</dbReference>
<dbReference type="InterPro" id="IPR009057">
    <property type="entry name" value="Homeodomain-like_sf"/>
</dbReference>
<dbReference type="GO" id="GO:0003677">
    <property type="term" value="F:DNA binding"/>
    <property type="evidence" value="ECO:0007669"/>
    <property type="project" value="InterPro"/>
</dbReference>
<gene>
    <name evidence="6" type="primary">MYR2_1</name>
    <name evidence="6" type="ORF">CK203_076064</name>
</gene>
<organism evidence="6 7">
    <name type="scientific">Vitis vinifera</name>
    <name type="common">Grape</name>
    <dbReference type="NCBI Taxonomy" id="29760"/>
    <lineage>
        <taxon>Eukaryota</taxon>
        <taxon>Viridiplantae</taxon>
        <taxon>Streptophyta</taxon>
        <taxon>Embryophyta</taxon>
        <taxon>Tracheophyta</taxon>
        <taxon>Spermatophyta</taxon>
        <taxon>Magnoliopsida</taxon>
        <taxon>eudicotyledons</taxon>
        <taxon>Gunneridae</taxon>
        <taxon>Pentapetalae</taxon>
        <taxon>rosids</taxon>
        <taxon>Vitales</taxon>
        <taxon>Vitaceae</taxon>
        <taxon>Viteae</taxon>
        <taxon>Vitis</taxon>
    </lineage>
</organism>
<evidence type="ECO:0000313" key="6">
    <source>
        <dbReference type="EMBL" id="RVW48792.1"/>
    </source>
</evidence>
<dbReference type="GO" id="GO:0005634">
    <property type="term" value="C:nucleus"/>
    <property type="evidence" value="ECO:0007669"/>
    <property type="project" value="UniProtKB-SubCell"/>
</dbReference>
<dbReference type="InterPro" id="IPR017930">
    <property type="entry name" value="Myb_dom"/>
</dbReference>
<dbReference type="SUPFAM" id="SSF46689">
    <property type="entry name" value="Homeodomain-like"/>
    <property type="match status" value="1"/>
</dbReference>
<dbReference type="InterPro" id="IPR046955">
    <property type="entry name" value="PHR1-like"/>
</dbReference>
<reference evidence="6 7" key="1">
    <citation type="journal article" date="2018" name="PLoS Genet.">
        <title>Population sequencing reveals clonal diversity and ancestral inbreeding in the grapevine cultivar Chardonnay.</title>
        <authorList>
            <person name="Roach M.J."/>
            <person name="Johnson D.L."/>
            <person name="Bohlmann J."/>
            <person name="van Vuuren H.J."/>
            <person name="Jones S.J."/>
            <person name="Pretorius I.S."/>
            <person name="Schmidt S.A."/>
            <person name="Borneman A.R."/>
        </authorList>
    </citation>
    <scope>NUCLEOTIDE SEQUENCE [LARGE SCALE GENOMIC DNA]</scope>
    <source>
        <strain evidence="7">cv. Chardonnay</strain>
        <tissue evidence="6">Leaf</tissue>
    </source>
</reference>
<comment type="subcellular location">
    <subcellularLocation>
        <location evidence="1">Nucleus</location>
    </subcellularLocation>
</comment>
<evidence type="ECO:0000256" key="3">
    <source>
        <dbReference type="ARBA" id="ARBA00023163"/>
    </source>
</evidence>
<evidence type="ECO:0000256" key="4">
    <source>
        <dbReference type="ARBA" id="ARBA00023242"/>
    </source>
</evidence>
<keyword evidence="2" id="KW-0805">Transcription regulation</keyword>
<dbReference type="Proteomes" id="UP000288805">
    <property type="component" value="Unassembled WGS sequence"/>
</dbReference>